<evidence type="ECO:0000313" key="6">
    <source>
        <dbReference type="EMBL" id="CAK9216643.1"/>
    </source>
</evidence>
<dbReference type="PANTHER" id="PTHR10250:SF26">
    <property type="entry name" value="GLUTATHIONE S-TRANSFERASE 3, MITOCHONDRIAL"/>
    <property type="match status" value="1"/>
</dbReference>
<evidence type="ECO:0000313" key="7">
    <source>
        <dbReference type="Proteomes" id="UP001497512"/>
    </source>
</evidence>
<evidence type="ECO:0000256" key="5">
    <source>
        <dbReference type="SAM" id="Phobius"/>
    </source>
</evidence>
<dbReference type="EMBL" id="OZ019894">
    <property type="protein sequence ID" value="CAK9216643.1"/>
    <property type="molecule type" value="Genomic_DNA"/>
</dbReference>
<dbReference type="Gene3D" id="1.20.120.550">
    <property type="entry name" value="Membrane associated eicosanoid/glutathione metabolism-like domain"/>
    <property type="match status" value="1"/>
</dbReference>
<accession>A0ABP0UBG9</accession>
<keyword evidence="7" id="KW-1185">Reference proteome</keyword>
<reference evidence="6" key="1">
    <citation type="submission" date="2024-02" db="EMBL/GenBank/DDBJ databases">
        <authorList>
            <consortium name="ELIXIR-Norway"/>
            <consortium name="Elixir Norway"/>
        </authorList>
    </citation>
    <scope>NUCLEOTIDE SEQUENCE</scope>
</reference>
<keyword evidence="3 5" id="KW-1133">Transmembrane helix</keyword>
<organism evidence="6 7">
    <name type="scientific">Sphagnum troendelagicum</name>
    <dbReference type="NCBI Taxonomy" id="128251"/>
    <lineage>
        <taxon>Eukaryota</taxon>
        <taxon>Viridiplantae</taxon>
        <taxon>Streptophyta</taxon>
        <taxon>Embryophyta</taxon>
        <taxon>Bryophyta</taxon>
        <taxon>Sphagnophytina</taxon>
        <taxon>Sphagnopsida</taxon>
        <taxon>Sphagnales</taxon>
        <taxon>Sphagnaceae</taxon>
        <taxon>Sphagnum</taxon>
    </lineage>
</organism>
<keyword evidence="4 5" id="KW-0472">Membrane</keyword>
<evidence type="ECO:0000256" key="3">
    <source>
        <dbReference type="ARBA" id="ARBA00022989"/>
    </source>
</evidence>
<dbReference type="InterPro" id="IPR023352">
    <property type="entry name" value="MAPEG-like_dom_sf"/>
</dbReference>
<dbReference type="Pfam" id="PF01124">
    <property type="entry name" value="MAPEG"/>
    <property type="match status" value="1"/>
</dbReference>
<dbReference type="InterPro" id="IPR050997">
    <property type="entry name" value="MAPEG"/>
</dbReference>
<evidence type="ECO:0008006" key="8">
    <source>
        <dbReference type="Google" id="ProtNLM"/>
    </source>
</evidence>
<dbReference type="PANTHER" id="PTHR10250">
    <property type="entry name" value="MICROSOMAL GLUTATHIONE S-TRANSFERASE"/>
    <property type="match status" value="1"/>
</dbReference>
<comment type="subcellular location">
    <subcellularLocation>
        <location evidence="1">Membrane</location>
        <topology evidence="1">Multi-pass membrane protein</topology>
    </subcellularLocation>
</comment>
<proteinExistence type="predicted"/>
<evidence type="ECO:0000256" key="4">
    <source>
        <dbReference type="ARBA" id="ARBA00023136"/>
    </source>
</evidence>
<name>A0ABP0UBG9_9BRYO</name>
<dbReference type="Proteomes" id="UP001497512">
    <property type="component" value="Chromosome 2"/>
</dbReference>
<feature type="transmembrane region" description="Helical" evidence="5">
    <location>
        <begin position="164"/>
        <end position="183"/>
    </location>
</feature>
<gene>
    <name evidence="6" type="ORF">CSSPTR1EN2_LOCUS13573</name>
</gene>
<protein>
    <recommendedName>
        <fullName evidence="8">Microsomal glutathione S-transferase 3</fullName>
    </recommendedName>
</protein>
<keyword evidence="2 5" id="KW-0812">Transmembrane</keyword>
<dbReference type="SUPFAM" id="SSF161084">
    <property type="entry name" value="MAPEG domain-like"/>
    <property type="match status" value="1"/>
</dbReference>
<evidence type="ECO:0000256" key="2">
    <source>
        <dbReference type="ARBA" id="ARBA00022692"/>
    </source>
</evidence>
<evidence type="ECO:0000256" key="1">
    <source>
        <dbReference type="ARBA" id="ARBA00004141"/>
    </source>
</evidence>
<feature type="transmembrane region" description="Helical" evidence="5">
    <location>
        <begin position="117"/>
        <end position="144"/>
    </location>
</feature>
<sequence length="195" mass="21707">MDVGLKLQGMTMQSCLIPCSSFFQKPRHLSFSSRLDRNHQPRCRPGIAIAAAVPIAPEYGYVVLTAVSSAILTQWQSIQVSRQRIKSGVKYPKMYEDAEVSLFNCYQRAHQNTLESYPAFLSLLIVGGFGYPITASVCGAIWVLGRVFYSLGYYTGDPNNRFKGMWNTFGLLGLLITCLTFGVRQVLPLYLSSSV</sequence>
<dbReference type="InterPro" id="IPR001129">
    <property type="entry name" value="Membr-assoc_MAPEG"/>
</dbReference>